<dbReference type="Pfam" id="PF24750">
    <property type="entry name" value="b-prop_At3g26010-like"/>
    <property type="match status" value="1"/>
</dbReference>
<accession>A0A2P5BJS3</accession>
<dbReference type="PANTHER" id="PTHR35546:SF130">
    <property type="entry name" value="EXPRESSED PROTEIN"/>
    <property type="match status" value="1"/>
</dbReference>
<name>A0A2P5BJS3_PARAD</name>
<evidence type="ECO:0000313" key="3">
    <source>
        <dbReference type="Proteomes" id="UP000237105"/>
    </source>
</evidence>
<evidence type="ECO:0000259" key="1">
    <source>
        <dbReference type="Pfam" id="PF24750"/>
    </source>
</evidence>
<keyword evidence="3" id="KW-1185">Reference proteome</keyword>
<dbReference type="AlphaFoldDB" id="A0A2P5BJS3"/>
<sequence>MSSLTDDLLIEILTQMSDYRDCPFYYRDLAKFPSYDLFSEASKILHGQSSTRTSPGKYLDFLGWPNPIVRASDKDLLLLERTPLQFCICNPLTKQSVALPEAPPCKYLSFGFVCESNGGSTSTSTSVVIKYRVVLITSQFPNVVFSFSSEKGEWKQLRPSFPKRKRKRKREQLGYLFQSLSNWDDKGIVCNGVMYRLLSYYYKKYEAIVAFDPFEVGKKASRFISFPAECYDGIERKRGVPCLGLVRGRLRLSLSFWYGAEPGFTLKSWELSLRHDDHDHQDTWALVQNVKVNVTVNLAVRTYLIGLHPEDGDVFFFLDEKAGIIYKYQSGQGRL</sequence>
<feature type="domain" description="F-box protein At3g26010-like beta-propeller" evidence="1">
    <location>
        <begin position="69"/>
        <end position="317"/>
    </location>
</feature>
<comment type="caution">
    <text evidence="2">The sequence shown here is derived from an EMBL/GenBank/DDBJ whole genome shotgun (WGS) entry which is preliminary data.</text>
</comment>
<evidence type="ECO:0000313" key="2">
    <source>
        <dbReference type="EMBL" id="PON49039.1"/>
    </source>
</evidence>
<dbReference type="PANTHER" id="PTHR35546">
    <property type="entry name" value="F-BOX PROTEIN INTERACTION DOMAIN PROTEIN-RELATED"/>
    <property type="match status" value="1"/>
</dbReference>
<dbReference type="InterPro" id="IPR056592">
    <property type="entry name" value="Beta-prop_At3g26010-like"/>
</dbReference>
<dbReference type="Proteomes" id="UP000237105">
    <property type="component" value="Unassembled WGS sequence"/>
</dbReference>
<gene>
    <name evidence="2" type="ORF">PanWU01x14_233050</name>
</gene>
<dbReference type="EMBL" id="JXTB01000268">
    <property type="protein sequence ID" value="PON49039.1"/>
    <property type="molecule type" value="Genomic_DNA"/>
</dbReference>
<dbReference type="OrthoDB" id="1157305at2759"/>
<protein>
    <recommendedName>
        <fullName evidence="1">F-box protein At3g26010-like beta-propeller domain-containing protein</fullName>
    </recommendedName>
</protein>
<proteinExistence type="predicted"/>
<organism evidence="2 3">
    <name type="scientific">Parasponia andersonii</name>
    <name type="common">Sponia andersonii</name>
    <dbReference type="NCBI Taxonomy" id="3476"/>
    <lineage>
        <taxon>Eukaryota</taxon>
        <taxon>Viridiplantae</taxon>
        <taxon>Streptophyta</taxon>
        <taxon>Embryophyta</taxon>
        <taxon>Tracheophyta</taxon>
        <taxon>Spermatophyta</taxon>
        <taxon>Magnoliopsida</taxon>
        <taxon>eudicotyledons</taxon>
        <taxon>Gunneridae</taxon>
        <taxon>Pentapetalae</taxon>
        <taxon>rosids</taxon>
        <taxon>fabids</taxon>
        <taxon>Rosales</taxon>
        <taxon>Cannabaceae</taxon>
        <taxon>Parasponia</taxon>
    </lineage>
</organism>
<dbReference type="InterPro" id="IPR055290">
    <property type="entry name" value="At3g26010-like"/>
</dbReference>
<reference evidence="3" key="1">
    <citation type="submission" date="2016-06" db="EMBL/GenBank/DDBJ databases">
        <title>Parallel loss of symbiosis genes in relatives of nitrogen-fixing non-legume Parasponia.</title>
        <authorList>
            <person name="Van Velzen R."/>
            <person name="Holmer R."/>
            <person name="Bu F."/>
            <person name="Rutten L."/>
            <person name="Van Zeijl A."/>
            <person name="Liu W."/>
            <person name="Santuari L."/>
            <person name="Cao Q."/>
            <person name="Sharma T."/>
            <person name="Shen D."/>
            <person name="Roswanjaya Y."/>
            <person name="Wardhani T."/>
            <person name="Kalhor M.S."/>
            <person name="Jansen J."/>
            <person name="Van den Hoogen J."/>
            <person name="Gungor B."/>
            <person name="Hartog M."/>
            <person name="Hontelez J."/>
            <person name="Verver J."/>
            <person name="Yang W.-C."/>
            <person name="Schijlen E."/>
            <person name="Repin R."/>
            <person name="Schilthuizen M."/>
            <person name="Schranz E."/>
            <person name="Heidstra R."/>
            <person name="Miyata K."/>
            <person name="Fedorova E."/>
            <person name="Kohlen W."/>
            <person name="Bisseling T."/>
            <person name="Smit S."/>
            <person name="Geurts R."/>
        </authorList>
    </citation>
    <scope>NUCLEOTIDE SEQUENCE [LARGE SCALE GENOMIC DNA]</scope>
    <source>
        <strain evidence="3">cv. WU1-14</strain>
    </source>
</reference>